<feature type="region of interest" description="Disordered" evidence="1">
    <location>
        <begin position="57"/>
        <end position="84"/>
    </location>
</feature>
<accession>A0A428NEU8</accession>
<evidence type="ECO:0000313" key="3">
    <source>
        <dbReference type="Proteomes" id="UP000287972"/>
    </source>
</evidence>
<comment type="caution">
    <text evidence="2">The sequence shown here is derived from an EMBL/GenBank/DDBJ whole genome shotgun (WGS) entry which is preliminary data.</text>
</comment>
<evidence type="ECO:0000313" key="2">
    <source>
        <dbReference type="EMBL" id="RSL39292.1"/>
    </source>
</evidence>
<dbReference type="AlphaFoldDB" id="A0A428NEU8"/>
<gene>
    <name evidence="2" type="ORF">CEP51_016824</name>
</gene>
<protein>
    <submittedName>
        <fullName evidence="2">Uncharacterized protein</fullName>
    </submittedName>
</protein>
<sequence length="84" mass="9363">MRVQDSRFAGSTVCNLVNRFVRTTRHCMRSLSIPMRIPPSSSFQNSDPPILKVRTACSSRSKKSLTSVMPPSSHAFRDDSTAFS</sequence>
<dbReference type="EMBL" id="NKCL01001483">
    <property type="protein sequence ID" value="RSL39292.1"/>
    <property type="molecule type" value="Genomic_DNA"/>
</dbReference>
<feature type="compositionally biased region" description="Basic and acidic residues" evidence="1">
    <location>
        <begin position="75"/>
        <end position="84"/>
    </location>
</feature>
<proteinExistence type="predicted"/>
<reference evidence="2 3" key="1">
    <citation type="submission" date="2017-06" db="EMBL/GenBank/DDBJ databases">
        <title>Comparative genomic analysis of Ambrosia Fusariam Clade fungi.</title>
        <authorList>
            <person name="Stajich J.E."/>
            <person name="Carrillo J."/>
            <person name="Kijimoto T."/>
            <person name="Eskalen A."/>
            <person name="O'Donnell K."/>
            <person name="Kasson M."/>
        </authorList>
    </citation>
    <scope>NUCLEOTIDE SEQUENCE [LARGE SCALE GENOMIC DNA]</scope>
    <source>
        <strain evidence="2 3">NRRL62606</strain>
    </source>
</reference>
<name>A0A428NEU8_9HYPO</name>
<evidence type="ECO:0000256" key="1">
    <source>
        <dbReference type="SAM" id="MobiDB-lite"/>
    </source>
</evidence>
<organism evidence="2 3">
    <name type="scientific">Fusarium floridanum</name>
    <dbReference type="NCBI Taxonomy" id="1325733"/>
    <lineage>
        <taxon>Eukaryota</taxon>
        <taxon>Fungi</taxon>
        <taxon>Dikarya</taxon>
        <taxon>Ascomycota</taxon>
        <taxon>Pezizomycotina</taxon>
        <taxon>Sordariomycetes</taxon>
        <taxon>Hypocreomycetidae</taxon>
        <taxon>Hypocreales</taxon>
        <taxon>Nectriaceae</taxon>
        <taxon>Fusarium</taxon>
        <taxon>Fusarium solani species complex</taxon>
    </lineage>
</organism>
<keyword evidence="3" id="KW-1185">Reference proteome</keyword>
<dbReference type="Proteomes" id="UP000287972">
    <property type="component" value="Unassembled WGS sequence"/>
</dbReference>
<feature type="compositionally biased region" description="Polar residues" evidence="1">
    <location>
        <begin position="57"/>
        <end position="70"/>
    </location>
</feature>